<name>A0A5N6TZ35_ASPAV</name>
<dbReference type="CDD" id="cd05233">
    <property type="entry name" value="SDR_c"/>
    <property type="match status" value="1"/>
</dbReference>
<proteinExistence type="inferred from homology"/>
<protein>
    <submittedName>
        <fullName evidence="3">NAD(P)-binding protein</fullName>
    </submittedName>
</protein>
<dbReference type="PRINTS" id="PR00080">
    <property type="entry name" value="SDRFAMILY"/>
</dbReference>
<dbReference type="Proteomes" id="UP000325780">
    <property type="component" value="Unassembled WGS sequence"/>
</dbReference>
<evidence type="ECO:0000256" key="2">
    <source>
        <dbReference type="ARBA" id="ARBA00022857"/>
    </source>
</evidence>
<dbReference type="GO" id="GO:0016616">
    <property type="term" value="F:oxidoreductase activity, acting on the CH-OH group of donors, NAD or NADP as acceptor"/>
    <property type="evidence" value="ECO:0007669"/>
    <property type="project" value="TreeGrafter"/>
</dbReference>
<dbReference type="InterPro" id="IPR002347">
    <property type="entry name" value="SDR_fam"/>
</dbReference>
<keyword evidence="2" id="KW-0521">NADP</keyword>
<dbReference type="OrthoDB" id="47007at2759"/>
<dbReference type="Gene3D" id="3.40.50.720">
    <property type="entry name" value="NAD(P)-binding Rossmann-like Domain"/>
    <property type="match status" value="1"/>
</dbReference>
<evidence type="ECO:0000313" key="3">
    <source>
        <dbReference type="EMBL" id="KAE8151646.1"/>
    </source>
</evidence>
<dbReference type="GO" id="GO:0044550">
    <property type="term" value="P:secondary metabolite biosynthetic process"/>
    <property type="evidence" value="ECO:0007669"/>
    <property type="project" value="UniProtKB-ARBA"/>
</dbReference>
<dbReference type="FunFam" id="3.40.50.720:FF:000084">
    <property type="entry name" value="Short-chain dehydrogenase reductase"/>
    <property type="match status" value="1"/>
</dbReference>
<dbReference type="SUPFAM" id="SSF51735">
    <property type="entry name" value="NAD(P)-binding Rossmann-fold domains"/>
    <property type="match status" value="1"/>
</dbReference>
<dbReference type="InterPro" id="IPR020904">
    <property type="entry name" value="Sc_DH/Rdtase_CS"/>
</dbReference>
<dbReference type="EMBL" id="ML742067">
    <property type="protein sequence ID" value="KAE8151646.1"/>
    <property type="molecule type" value="Genomic_DNA"/>
</dbReference>
<dbReference type="InterPro" id="IPR036291">
    <property type="entry name" value="NAD(P)-bd_dom_sf"/>
</dbReference>
<evidence type="ECO:0000313" key="4">
    <source>
        <dbReference type="Proteomes" id="UP000325780"/>
    </source>
</evidence>
<accession>A0A5N6TZ35</accession>
<reference evidence="3 4" key="1">
    <citation type="submission" date="2019-04" db="EMBL/GenBank/DDBJ databases">
        <title>Friends and foes A comparative genomics study of 23 Aspergillus species from section Flavi.</title>
        <authorList>
            <consortium name="DOE Joint Genome Institute"/>
            <person name="Kjaerbolling I."/>
            <person name="Vesth T."/>
            <person name="Frisvad J.C."/>
            <person name="Nybo J.L."/>
            <person name="Theobald S."/>
            <person name="Kildgaard S."/>
            <person name="Isbrandt T."/>
            <person name="Kuo A."/>
            <person name="Sato A."/>
            <person name="Lyhne E.K."/>
            <person name="Kogle M.E."/>
            <person name="Wiebenga A."/>
            <person name="Kun R.S."/>
            <person name="Lubbers R.J."/>
            <person name="Makela M.R."/>
            <person name="Barry K."/>
            <person name="Chovatia M."/>
            <person name="Clum A."/>
            <person name="Daum C."/>
            <person name="Haridas S."/>
            <person name="He G."/>
            <person name="LaButti K."/>
            <person name="Lipzen A."/>
            <person name="Mondo S."/>
            <person name="Riley R."/>
            <person name="Salamov A."/>
            <person name="Simmons B.A."/>
            <person name="Magnuson J.K."/>
            <person name="Henrissat B."/>
            <person name="Mortensen U.H."/>
            <person name="Larsen T.O."/>
            <person name="Devries R.P."/>
            <person name="Grigoriev I.V."/>
            <person name="Machida M."/>
            <person name="Baker S.E."/>
            <person name="Andersen M.R."/>
        </authorList>
    </citation>
    <scope>NUCLEOTIDE SEQUENCE [LARGE SCALE GENOMIC DNA]</scope>
    <source>
        <strain evidence="3 4">IBT 18842</strain>
    </source>
</reference>
<dbReference type="Pfam" id="PF13561">
    <property type="entry name" value="adh_short_C2"/>
    <property type="match status" value="1"/>
</dbReference>
<dbReference type="PANTHER" id="PTHR42760">
    <property type="entry name" value="SHORT-CHAIN DEHYDROGENASES/REDUCTASES FAMILY MEMBER"/>
    <property type="match status" value="1"/>
</dbReference>
<sequence>MSQSLRLLDKVAIVTGSSSGMGRAISTRYAREGAKLVCADISVTSRSDSPEEKGINTHDLIKKDGGDSIFVHTDATFGRVDVMVNNVGICLEAHTMPVPCHLTEESVWDKTMPAQMLRQDPHSSGDRGWIVNMSSTVGLVGAPGVSSYSASKGAVSNLTRQVALDYARDRIHVNALCPGFTHTSITKEMLENWKGKEHFLSMIPSGRLGEPDDVAKMAVVLASDDIVGITGVCVPVDGGVTAA</sequence>
<keyword evidence="4" id="KW-1185">Reference proteome</keyword>
<gene>
    <name evidence="3" type="ORF">BDV25DRAFT_128623</name>
</gene>
<dbReference type="PANTHER" id="PTHR42760:SF124">
    <property type="entry name" value="SHORT-CHAIN DEHYDROGENASE_REDUCTASE"/>
    <property type="match status" value="1"/>
</dbReference>
<organism evidence="3 4">
    <name type="scientific">Aspergillus avenaceus</name>
    <dbReference type="NCBI Taxonomy" id="36643"/>
    <lineage>
        <taxon>Eukaryota</taxon>
        <taxon>Fungi</taxon>
        <taxon>Dikarya</taxon>
        <taxon>Ascomycota</taxon>
        <taxon>Pezizomycotina</taxon>
        <taxon>Eurotiomycetes</taxon>
        <taxon>Eurotiomycetidae</taxon>
        <taxon>Eurotiales</taxon>
        <taxon>Aspergillaceae</taxon>
        <taxon>Aspergillus</taxon>
        <taxon>Aspergillus subgen. Circumdati</taxon>
    </lineage>
</organism>
<dbReference type="PROSITE" id="PS00061">
    <property type="entry name" value="ADH_SHORT"/>
    <property type="match status" value="1"/>
</dbReference>
<dbReference type="AlphaFoldDB" id="A0A5N6TZ35"/>
<comment type="similarity">
    <text evidence="1">Belongs to the short-chain dehydrogenases/reductases (SDR) family.</text>
</comment>
<evidence type="ECO:0000256" key="1">
    <source>
        <dbReference type="ARBA" id="ARBA00006484"/>
    </source>
</evidence>
<dbReference type="PRINTS" id="PR00081">
    <property type="entry name" value="GDHRDH"/>
</dbReference>